<dbReference type="EMBL" id="CP086714">
    <property type="protein sequence ID" value="WOO77203.1"/>
    <property type="molecule type" value="Genomic_DNA"/>
</dbReference>
<dbReference type="Proteomes" id="UP000827549">
    <property type="component" value="Chromosome 1"/>
</dbReference>
<dbReference type="GeneID" id="87804049"/>
<evidence type="ECO:0000313" key="3">
    <source>
        <dbReference type="Proteomes" id="UP000827549"/>
    </source>
</evidence>
<organism evidence="2 3">
    <name type="scientific">Vanrija pseudolonga</name>
    <dbReference type="NCBI Taxonomy" id="143232"/>
    <lineage>
        <taxon>Eukaryota</taxon>
        <taxon>Fungi</taxon>
        <taxon>Dikarya</taxon>
        <taxon>Basidiomycota</taxon>
        <taxon>Agaricomycotina</taxon>
        <taxon>Tremellomycetes</taxon>
        <taxon>Trichosporonales</taxon>
        <taxon>Trichosporonaceae</taxon>
        <taxon>Vanrija</taxon>
    </lineage>
</organism>
<name>A0AAF1BMW1_9TREE</name>
<evidence type="ECO:0000313" key="2">
    <source>
        <dbReference type="EMBL" id="WOO77203.1"/>
    </source>
</evidence>
<proteinExistence type="predicted"/>
<sequence length="101" mass="10591">MSAYTKPTTTLADLVDTKTGGKRKRPDTHVEGIPLGAIVAGAAASAPAQRAVRTPRRMAAAAPEPASPSPSCEDVEMSDSAYDADESDDDDDEDDDIQIIM</sequence>
<evidence type="ECO:0000256" key="1">
    <source>
        <dbReference type="SAM" id="MobiDB-lite"/>
    </source>
</evidence>
<feature type="region of interest" description="Disordered" evidence="1">
    <location>
        <begin position="42"/>
        <end position="101"/>
    </location>
</feature>
<keyword evidence="3" id="KW-1185">Reference proteome</keyword>
<protein>
    <submittedName>
        <fullName evidence="2">Uncharacterized protein</fullName>
    </submittedName>
</protein>
<feature type="compositionally biased region" description="Polar residues" evidence="1">
    <location>
        <begin position="1"/>
        <end position="11"/>
    </location>
</feature>
<accession>A0AAF1BMW1</accession>
<reference evidence="2" key="1">
    <citation type="submission" date="2023-10" db="EMBL/GenBank/DDBJ databases">
        <authorList>
            <person name="Noh H."/>
        </authorList>
    </citation>
    <scope>NUCLEOTIDE SEQUENCE</scope>
    <source>
        <strain evidence="2">DUCC4014</strain>
    </source>
</reference>
<dbReference type="AlphaFoldDB" id="A0AAF1BMW1"/>
<feature type="region of interest" description="Disordered" evidence="1">
    <location>
        <begin position="1"/>
        <end position="29"/>
    </location>
</feature>
<feature type="compositionally biased region" description="Acidic residues" evidence="1">
    <location>
        <begin position="73"/>
        <end position="101"/>
    </location>
</feature>
<dbReference type="RefSeq" id="XP_062623235.1">
    <property type="nucleotide sequence ID" value="XM_062767251.1"/>
</dbReference>
<feature type="compositionally biased region" description="Low complexity" evidence="1">
    <location>
        <begin position="42"/>
        <end position="64"/>
    </location>
</feature>
<gene>
    <name evidence="2" type="ORF">LOC62_01G000791</name>
</gene>